<reference evidence="8" key="3">
    <citation type="submission" date="2025-09" db="UniProtKB">
        <authorList>
            <consortium name="Ensembl"/>
        </authorList>
    </citation>
    <scope>IDENTIFICATION</scope>
</reference>
<dbReference type="PANTHER" id="PTHR14948">
    <property type="entry name" value="NG5"/>
    <property type="match status" value="1"/>
</dbReference>
<evidence type="ECO:0000256" key="1">
    <source>
        <dbReference type="ARBA" id="ARBA00004370"/>
    </source>
</evidence>
<dbReference type="Ensembl" id="ENSDCDT00010059779.1">
    <property type="protein sequence ID" value="ENSDCDP00010049382.1"/>
    <property type="gene ID" value="ENSDCDG00010029568.1"/>
</dbReference>
<dbReference type="Pfam" id="PF04505">
    <property type="entry name" value="CD225"/>
    <property type="match status" value="1"/>
</dbReference>
<reference evidence="8 9" key="1">
    <citation type="submission" date="2020-06" db="EMBL/GenBank/DDBJ databases">
        <authorList>
            <consortium name="Wellcome Sanger Institute Data Sharing"/>
        </authorList>
    </citation>
    <scope>NUCLEOTIDE SEQUENCE [LARGE SCALE GENOMIC DNA]</scope>
</reference>
<evidence type="ECO:0000313" key="9">
    <source>
        <dbReference type="Proteomes" id="UP000694580"/>
    </source>
</evidence>
<sequence length="257" mass="27992">MIAAEHNPRPVYCTESIQTACPIYDTASILTGGPLNDTDSIQTAHQAYDTDSNQTAHLTYDTASNQTINPSSDTDSNHTIHPGRGGGPCQADDDTPTTSGSGDQPHASDDPPPYSPPDPKMTYFMYPPQPPHYSGQSVIACQPPPTPSGFYQPQFMPSPSYSPYAIYMNSPPLGEEQPPVPKDYLVESLLVTIFCCLMSGLIAVMYSYETRAALSRGDIREAERASQKARFLVMFSLMFGVFVCMGWIIYAVIALCV</sequence>
<organism evidence="8 9">
    <name type="scientific">Denticeps clupeoides</name>
    <name type="common">denticle herring</name>
    <dbReference type="NCBI Taxonomy" id="299321"/>
    <lineage>
        <taxon>Eukaryota</taxon>
        <taxon>Metazoa</taxon>
        <taxon>Chordata</taxon>
        <taxon>Craniata</taxon>
        <taxon>Vertebrata</taxon>
        <taxon>Euteleostomi</taxon>
        <taxon>Actinopterygii</taxon>
        <taxon>Neopterygii</taxon>
        <taxon>Teleostei</taxon>
        <taxon>Clupei</taxon>
        <taxon>Clupeiformes</taxon>
        <taxon>Denticipitoidei</taxon>
        <taxon>Denticipitidae</taxon>
        <taxon>Denticeps</taxon>
    </lineage>
</organism>
<accession>A0AAY4DV65</accession>
<keyword evidence="5 7" id="KW-0472">Membrane</keyword>
<dbReference type="GO" id="GO:0016020">
    <property type="term" value="C:membrane"/>
    <property type="evidence" value="ECO:0007669"/>
    <property type="project" value="UniProtKB-SubCell"/>
</dbReference>
<evidence type="ECO:0000313" key="8">
    <source>
        <dbReference type="Ensembl" id="ENSDCDP00010049382.1"/>
    </source>
</evidence>
<evidence type="ECO:0000256" key="4">
    <source>
        <dbReference type="ARBA" id="ARBA00022989"/>
    </source>
</evidence>
<feature type="transmembrane region" description="Helical" evidence="7">
    <location>
        <begin position="229"/>
        <end position="253"/>
    </location>
</feature>
<proteinExistence type="inferred from homology"/>
<comment type="similarity">
    <text evidence="2">Belongs to the CD225/Dispanin family.</text>
</comment>
<dbReference type="AlphaFoldDB" id="A0AAY4DV65"/>
<dbReference type="GeneTree" id="ENSGT00940000163383"/>
<keyword evidence="3 7" id="KW-0812">Transmembrane</keyword>
<comment type="subcellular location">
    <subcellularLocation>
        <location evidence="1">Membrane</location>
    </subcellularLocation>
</comment>
<feature type="transmembrane region" description="Helical" evidence="7">
    <location>
        <begin position="189"/>
        <end position="208"/>
    </location>
</feature>
<dbReference type="InterPro" id="IPR051423">
    <property type="entry name" value="CD225/Dispanin"/>
</dbReference>
<keyword evidence="4 7" id="KW-1133">Transmembrane helix</keyword>
<gene>
    <name evidence="8" type="primary">PLEKHB2</name>
</gene>
<dbReference type="Proteomes" id="UP000694580">
    <property type="component" value="Chromosome 11"/>
</dbReference>
<name>A0AAY4DV65_9TELE</name>
<dbReference type="InterPro" id="IPR007593">
    <property type="entry name" value="CD225/Dispanin_fam"/>
</dbReference>
<dbReference type="PANTHER" id="PTHR14948:SF18">
    <property type="entry name" value="PROLINE RICH TRANSMEMBRANE PROTEIN 1B"/>
    <property type="match status" value="1"/>
</dbReference>
<evidence type="ECO:0000256" key="2">
    <source>
        <dbReference type="ARBA" id="ARBA00006843"/>
    </source>
</evidence>
<evidence type="ECO:0000256" key="6">
    <source>
        <dbReference type="SAM" id="MobiDB-lite"/>
    </source>
</evidence>
<protein>
    <submittedName>
        <fullName evidence="8">Uncharacterized protein</fullName>
    </submittedName>
</protein>
<feature type="compositionally biased region" description="Pro residues" evidence="6">
    <location>
        <begin position="110"/>
        <end position="119"/>
    </location>
</feature>
<evidence type="ECO:0000256" key="3">
    <source>
        <dbReference type="ARBA" id="ARBA00022692"/>
    </source>
</evidence>
<reference evidence="8" key="2">
    <citation type="submission" date="2025-08" db="UniProtKB">
        <authorList>
            <consortium name="Ensembl"/>
        </authorList>
    </citation>
    <scope>IDENTIFICATION</scope>
</reference>
<evidence type="ECO:0000256" key="7">
    <source>
        <dbReference type="SAM" id="Phobius"/>
    </source>
</evidence>
<feature type="compositionally biased region" description="Polar residues" evidence="6">
    <location>
        <begin position="64"/>
        <end position="79"/>
    </location>
</feature>
<keyword evidence="9" id="KW-1185">Reference proteome</keyword>
<feature type="region of interest" description="Disordered" evidence="6">
    <location>
        <begin position="64"/>
        <end position="128"/>
    </location>
</feature>
<evidence type="ECO:0000256" key="5">
    <source>
        <dbReference type="ARBA" id="ARBA00023136"/>
    </source>
</evidence>